<evidence type="ECO:0000313" key="2">
    <source>
        <dbReference type="EMBL" id="TKR86561.1"/>
    </source>
</evidence>
<feature type="compositionally biased region" description="Basic and acidic residues" evidence="1">
    <location>
        <begin position="388"/>
        <end position="399"/>
    </location>
</feature>
<keyword evidence="3" id="KW-1185">Reference proteome</keyword>
<evidence type="ECO:0000256" key="1">
    <source>
        <dbReference type="SAM" id="MobiDB-lite"/>
    </source>
</evidence>
<accession>A0A4U5NTU8</accession>
<dbReference type="EMBL" id="AZBU02000003">
    <property type="protein sequence ID" value="TKR86561.1"/>
    <property type="molecule type" value="Genomic_DNA"/>
</dbReference>
<feature type="compositionally biased region" description="Polar residues" evidence="1">
    <location>
        <begin position="362"/>
        <end position="378"/>
    </location>
</feature>
<dbReference type="Proteomes" id="UP000298663">
    <property type="component" value="Unassembled WGS sequence"/>
</dbReference>
<feature type="region of interest" description="Disordered" evidence="1">
    <location>
        <begin position="37"/>
        <end position="74"/>
    </location>
</feature>
<proteinExistence type="predicted"/>
<gene>
    <name evidence="2" type="ORF">L596_011133</name>
</gene>
<sequence>MQREEPPVVDVAERPNTVPRTLSRRHHSAELLFFLAGLRTARSSPTDDSGGHERRIGRERDASGGSGGRQHREQRIFVEELGGERLERTQAEGDSIQQQQRLPGGSGRRFVASLGAFHSNQREDPQNEKAEVVWNRRETGHNRLRKETGFGKVEWMLANAFCKINIYVDWSLEIEQLDANSTSPRVPSENGERTKRRSGRSDSWIHISGFCRQMAEVSPSKSKTEAKEQRTKVDAELDQKLVAYIENTHDVTWHDIGLKANDLHREAISKSGVFEDGDGEFNANMGWVSRFFKRVQDQVRTIPPPVSNPVSSHPFNEPISMVQTTPLEMPTGAVAESILSQSVSKRRKPLRPQRLDRPTLRLSPQQQDCESAATSQDDAVSKNMDLNKTAHEENLNVTG</sequence>
<comment type="caution">
    <text evidence="2">The sequence shown here is derived from an EMBL/GenBank/DDBJ whole genome shotgun (WGS) entry which is preliminary data.</text>
</comment>
<reference evidence="2 3" key="1">
    <citation type="journal article" date="2015" name="Genome Biol.">
        <title>Comparative genomics of Steinernema reveals deeply conserved gene regulatory networks.</title>
        <authorList>
            <person name="Dillman A.R."/>
            <person name="Macchietto M."/>
            <person name="Porter C.F."/>
            <person name="Rogers A."/>
            <person name="Williams B."/>
            <person name="Antoshechkin I."/>
            <person name="Lee M.M."/>
            <person name="Goodwin Z."/>
            <person name="Lu X."/>
            <person name="Lewis E.E."/>
            <person name="Goodrich-Blair H."/>
            <person name="Stock S.P."/>
            <person name="Adams B.J."/>
            <person name="Sternberg P.W."/>
            <person name="Mortazavi A."/>
        </authorList>
    </citation>
    <scope>NUCLEOTIDE SEQUENCE [LARGE SCALE GENOMIC DNA]</scope>
    <source>
        <strain evidence="2 3">ALL</strain>
    </source>
</reference>
<evidence type="ECO:0000313" key="3">
    <source>
        <dbReference type="Proteomes" id="UP000298663"/>
    </source>
</evidence>
<feature type="region of interest" description="Disordered" evidence="1">
    <location>
        <begin position="88"/>
        <end position="109"/>
    </location>
</feature>
<name>A0A4U5NTU8_STECR</name>
<feature type="compositionally biased region" description="Basic and acidic residues" evidence="1">
    <location>
        <begin position="49"/>
        <end position="62"/>
    </location>
</feature>
<feature type="region of interest" description="Disordered" evidence="1">
    <location>
        <begin position="1"/>
        <end position="25"/>
    </location>
</feature>
<organism evidence="2 3">
    <name type="scientific">Steinernema carpocapsae</name>
    <name type="common">Entomopathogenic nematode</name>
    <dbReference type="NCBI Taxonomy" id="34508"/>
    <lineage>
        <taxon>Eukaryota</taxon>
        <taxon>Metazoa</taxon>
        <taxon>Ecdysozoa</taxon>
        <taxon>Nematoda</taxon>
        <taxon>Chromadorea</taxon>
        <taxon>Rhabditida</taxon>
        <taxon>Tylenchina</taxon>
        <taxon>Panagrolaimomorpha</taxon>
        <taxon>Strongyloidoidea</taxon>
        <taxon>Steinernematidae</taxon>
        <taxon>Steinernema</taxon>
    </lineage>
</organism>
<protein>
    <submittedName>
        <fullName evidence="2">Uncharacterized protein</fullName>
    </submittedName>
</protein>
<feature type="region of interest" description="Disordered" evidence="1">
    <location>
        <begin position="179"/>
        <end position="200"/>
    </location>
</feature>
<feature type="region of interest" description="Disordered" evidence="1">
    <location>
        <begin position="340"/>
        <end position="399"/>
    </location>
</feature>
<reference evidence="2 3" key="2">
    <citation type="journal article" date="2019" name="G3 (Bethesda)">
        <title>Hybrid Assembly of the Genome of the Entomopathogenic Nematode Steinernema carpocapsae Identifies the X-Chromosome.</title>
        <authorList>
            <person name="Serra L."/>
            <person name="Macchietto M."/>
            <person name="Macias-Munoz A."/>
            <person name="McGill C.J."/>
            <person name="Rodriguez I.M."/>
            <person name="Rodriguez B."/>
            <person name="Murad R."/>
            <person name="Mortazavi A."/>
        </authorList>
    </citation>
    <scope>NUCLEOTIDE SEQUENCE [LARGE SCALE GENOMIC DNA]</scope>
    <source>
        <strain evidence="2 3">ALL</strain>
    </source>
</reference>
<dbReference type="AlphaFoldDB" id="A0A4U5NTU8"/>